<accession>A0A659SK31</accession>
<name>A0A659SK31_SALET</name>
<sequence length="61" mass="6772">DALVSTLAVTGGIKKTGLYDDGVRKDRLDNDDMIAQLESRIRAKASQLDEARRIDVLQVEK</sequence>
<gene>
    <name evidence="1" type="ORF">C9F10_01385</name>
</gene>
<dbReference type="EMBL" id="PYKK01000148">
    <property type="protein sequence ID" value="TGD52658.1"/>
    <property type="molecule type" value="Genomic_DNA"/>
</dbReference>
<dbReference type="Proteomes" id="UP000297989">
    <property type="component" value="Unassembled WGS sequence"/>
</dbReference>
<comment type="caution">
    <text evidence="1">The sequence shown here is derived from an EMBL/GenBank/DDBJ whole genome shotgun (WGS) entry which is preliminary data.</text>
</comment>
<evidence type="ECO:0000313" key="1">
    <source>
        <dbReference type="EMBL" id="TGD52658.1"/>
    </source>
</evidence>
<organism evidence="1 2">
    <name type="scientific">Salmonella enterica subsp. enterica serovar Poona</name>
    <dbReference type="NCBI Taxonomy" id="436295"/>
    <lineage>
        <taxon>Bacteria</taxon>
        <taxon>Pseudomonadati</taxon>
        <taxon>Pseudomonadota</taxon>
        <taxon>Gammaproteobacteria</taxon>
        <taxon>Enterobacterales</taxon>
        <taxon>Enterobacteriaceae</taxon>
        <taxon>Salmonella</taxon>
    </lineage>
</organism>
<reference evidence="1 2" key="1">
    <citation type="submission" date="2018-03" db="EMBL/GenBank/DDBJ databases">
        <title>Non-Typhoidal Salmonella genome sequencing and assembly.</title>
        <authorList>
            <person name="Matchawe C."/>
        </authorList>
    </citation>
    <scope>NUCLEOTIDE SEQUENCE [LARGE SCALE GENOMIC DNA]</scope>
    <source>
        <strain evidence="1 2">8EV</strain>
    </source>
</reference>
<protein>
    <submittedName>
        <fullName evidence="1">4-hydroxy-3-methylbut-2-en-1-yl diphosphate synthase</fullName>
    </submittedName>
</protein>
<dbReference type="AlphaFoldDB" id="A0A659SK31"/>
<evidence type="ECO:0000313" key="2">
    <source>
        <dbReference type="Proteomes" id="UP000297989"/>
    </source>
</evidence>
<proteinExistence type="predicted"/>
<feature type="non-terminal residue" evidence="1">
    <location>
        <position position="1"/>
    </location>
</feature>